<sequence>MRSNSSSRLWVGPLMLVIIIALIYLLSLMPTTPPHLANNGFVNDGHTEYAMNGQPQSEWQEPQKNIPTSEENMGFDSCRHGGITNETDGSCVCTRWYSGDKCETPVCMNDGLFNHTLGRCVCTLNWVGEHCTFRCNSGVVNKTTGFCECLFGRPCTIQKCINGHFFDGKCSCYEGFTGPACTICDGTVPSIQCDDVIRKRGSVNSRLTLSGLSFCIITIGLLCVGAHRRRSAMNPMAEDTWYRVFHPNNNRPFRCRHDYMCGGSWVPRDRALIVAPGRVSMSSTTPRVHRLATPPPSYTSVDDLNNTETQSPPTYEEATRIEIENVVAEETESEEAKDDVVHEVAIEIPTSSEEEEEVLNSEETTEITNEST</sequence>
<feature type="compositionally biased region" description="Polar residues" evidence="2">
    <location>
        <begin position="298"/>
        <end position="313"/>
    </location>
</feature>
<evidence type="ECO:0000313" key="5">
    <source>
        <dbReference type="Proteomes" id="UP000095282"/>
    </source>
</evidence>
<keyword evidence="1" id="KW-0245">EGF-like domain</keyword>
<dbReference type="AlphaFoldDB" id="A0A1I7U7G3"/>
<organism evidence="5 6">
    <name type="scientific">Caenorhabditis tropicalis</name>
    <dbReference type="NCBI Taxonomy" id="1561998"/>
    <lineage>
        <taxon>Eukaryota</taxon>
        <taxon>Metazoa</taxon>
        <taxon>Ecdysozoa</taxon>
        <taxon>Nematoda</taxon>
        <taxon>Chromadorea</taxon>
        <taxon>Rhabditida</taxon>
        <taxon>Rhabditina</taxon>
        <taxon>Rhabditomorpha</taxon>
        <taxon>Rhabditoidea</taxon>
        <taxon>Rhabditidae</taxon>
        <taxon>Peloderinae</taxon>
        <taxon>Caenorhabditis</taxon>
    </lineage>
</organism>
<feature type="domain" description="EGF-like" evidence="4">
    <location>
        <begin position="98"/>
        <end position="132"/>
    </location>
</feature>
<keyword evidence="5" id="KW-1185">Reference proteome</keyword>
<feature type="transmembrane region" description="Helical" evidence="3">
    <location>
        <begin position="207"/>
        <end position="226"/>
    </location>
</feature>
<keyword evidence="3" id="KW-0812">Transmembrane</keyword>
<evidence type="ECO:0000256" key="2">
    <source>
        <dbReference type="SAM" id="MobiDB-lite"/>
    </source>
</evidence>
<feature type="compositionally biased region" description="Acidic residues" evidence="2">
    <location>
        <begin position="352"/>
        <end position="365"/>
    </location>
</feature>
<feature type="region of interest" description="Disordered" evidence="2">
    <location>
        <begin position="349"/>
        <end position="372"/>
    </location>
</feature>
<dbReference type="Proteomes" id="UP000095282">
    <property type="component" value="Unplaced"/>
</dbReference>
<feature type="disulfide bond" evidence="1">
    <location>
        <begin position="122"/>
        <end position="131"/>
    </location>
</feature>
<dbReference type="WBParaSite" id="Csp11.Scaffold629.g15627.t1">
    <property type="protein sequence ID" value="Csp11.Scaffold629.g15627.t1"/>
    <property type="gene ID" value="Csp11.Scaffold629.g15627"/>
</dbReference>
<evidence type="ECO:0000259" key="4">
    <source>
        <dbReference type="PROSITE" id="PS50026"/>
    </source>
</evidence>
<keyword evidence="3" id="KW-0472">Membrane</keyword>
<evidence type="ECO:0000256" key="3">
    <source>
        <dbReference type="SAM" id="Phobius"/>
    </source>
</evidence>
<protein>
    <submittedName>
        <fullName evidence="6">EGF-like domain-containing protein</fullName>
    </submittedName>
</protein>
<dbReference type="eggNOG" id="KOG1218">
    <property type="taxonomic scope" value="Eukaryota"/>
</dbReference>
<keyword evidence="1" id="KW-1015">Disulfide bond</keyword>
<name>A0A1I7U7G3_9PELO</name>
<dbReference type="Gene3D" id="2.10.25.10">
    <property type="entry name" value="Laminin"/>
    <property type="match status" value="1"/>
</dbReference>
<dbReference type="STRING" id="1561998.A0A1I7U7G3"/>
<evidence type="ECO:0000256" key="1">
    <source>
        <dbReference type="PROSITE-ProRule" id="PRU00076"/>
    </source>
</evidence>
<reference evidence="6" key="1">
    <citation type="submission" date="2016-11" db="UniProtKB">
        <authorList>
            <consortium name="WormBaseParasite"/>
        </authorList>
    </citation>
    <scope>IDENTIFICATION</scope>
</reference>
<comment type="caution">
    <text evidence="1">Lacks conserved residue(s) required for the propagation of feature annotation.</text>
</comment>
<dbReference type="SMART" id="SM00181">
    <property type="entry name" value="EGF"/>
    <property type="match status" value="2"/>
</dbReference>
<dbReference type="PROSITE" id="PS50026">
    <property type="entry name" value="EGF_3"/>
    <property type="match status" value="1"/>
</dbReference>
<dbReference type="PROSITE" id="PS00022">
    <property type="entry name" value="EGF_1"/>
    <property type="match status" value="1"/>
</dbReference>
<feature type="region of interest" description="Disordered" evidence="2">
    <location>
        <begin position="283"/>
        <end position="316"/>
    </location>
</feature>
<accession>A0A1I7U7G3</accession>
<dbReference type="InterPro" id="IPR000742">
    <property type="entry name" value="EGF"/>
</dbReference>
<keyword evidence="3" id="KW-1133">Transmembrane helix</keyword>
<proteinExistence type="predicted"/>
<evidence type="ECO:0000313" key="6">
    <source>
        <dbReference type="WBParaSite" id="Csp11.Scaffold629.g15627.t1"/>
    </source>
</evidence>
<feature type="transmembrane region" description="Helical" evidence="3">
    <location>
        <begin position="9"/>
        <end position="29"/>
    </location>
</feature>